<dbReference type="CDD" id="cd11530">
    <property type="entry name" value="NTP-PPase_DR2231_like"/>
    <property type="match status" value="1"/>
</dbReference>
<dbReference type="Pfam" id="PF01503">
    <property type="entry name" value="PRA-PH"/>
    <property type="match status" value="1"/>
</dbReference>
<sequence>MKKTSATMKLNPTEKQPIRNSGYISSFYDMVKEFHQVFEHPIESNEVTADMFRLRANLIREEAKEGVKAINENDSIEILDAAGDTVYVLTGTLVMLGGSLSHALAFDYKKESLTKNTQHNLSSGFMDDMKSAFEHSICIADQLELLADNMDRGNVATAIEDLVLFPAAIADALHLLYYLLGISGVDLVELTTTIHESNMSKLWSSDATIRKEQVENCKYDADDLAFRTCISRDGLIGYRISDGKILKSPSYTPVDLTPFLKQCTELA</sequence>
<dbReference type="OrthoDB" id="6446582at2"/>
<dbReference type="EMBL" id="CBXF010000002">
    <property type="protein sequence ID" value="CDL81039.1"/>
    <property type="molecule type" value="Genomic_DNA"/>
</dbReference>
<keyword evidence="2" id="KW-1185">Reference proteome</keyword>
<dbReference type="Proteomes" id="UP000019202">
    <property type="component" value="Unassembled WGS sequence"/>
</dbReference>
<dbReference type="InterPro" id="IPR021130">
    <property type="entry name" value="PRib-ATP_PPHydrolase-like"/>
</dbReference>
<evidence type="ECO:0000313" key="1">
    <source>
        <dbReference type="EMBL" id="CDL81039.1"/>
    </source>
</evidence>
<evidence type="ECO:0000313" key="2">
    <source>
        <dbReference type="Proteomes" id="UP000019202"/>
    </source>
</evidence>
<dbReference type="InterPro" id="IPR033653">
    <property type="entry name" value="NTP-PPase_DR2231-like"/>
</dbReference>
<reference evidence="1" key="1">
    <citation type="submission" date="2013-11" db="EMBL/GenBank/DDBJ databases">
        <title>Draft genome sequence and annotation of the entomopathogenic bacteria, Xenorhabdus cabanillasi strain JM26 and Xenorhabdus szentirmai strain DSM 16338.</title>
        <authorList>
            <person name="Gualtieri M."/>
            <person name="Ogier J.C."/>
            <person name="Pages S."/>
            <person name="Givaudan A."/>
            <person name="Gaudriault S."/>
        </authorList>
    </citation>
    <scope>NUCLEOTIDE SEQUENCE [LARGE SCALE GENOMIC DNA]</scope>
    <source>
        <strain evidence="1">DSM 16338</strain>
    </source>
</reference>
<evidence type="ECO:0008006" key="3">
    <source>
        <dbReference type="Google" id="ProtNLM"/>
    </source>
</evidence>
<dbReference type="RefSeq" id="WP_038234292.1">
    <property type="nucleotide sequence ID" value="NZ_CAWLWS010000002.1"/>
</dbReference>
<organism evidence="1 2">
    <name type="scientific">Xenorhabdus szentirmaii DSM 16338</name>
    <dbReference type="NCBI Taxonomy" id="1427518"/>
    <lineage>
        <taxon>Bacteria</taxon>
        <taxon>Pseudomonadati</taxon>
        <taxon>Pseudomonadota</taxon>
        <taxon>Gammaproteobacteria</taxon>
        <taxon>Enterobacterales</taxon>
        <taxon>Morganellaceae</taxon>
        <taxon>Xenorhabdus</taxon>
    </lineage>
</organism>
<dbReference type="STRING" id="1427518.XSR1_100085"/>
<accession>W1IRI0</accession>
<dbReference type="InterPro" id="IPR023292">
    <property type="entry name" value="NTP_PyroPHydrolase-like_dom_sf"/>
</dbReference>
<protein>
    <recommendedName>
        <fullName evidence="3">Phosphoribosyl-ATP pyrophosphohydrolase</fullName>
    </recommendedName>
</protein>
<proteinExistence type="predicted"/>
<name>W1IRI0_9GAMM</name>
<comment type="caution">
    <text evidence="1">The sequence shown here is derived from an EMBL/GenBank/DDBJ whole genome shotgun (WGS) entry which is preliminary data.</text>
</comment>
<dbReference type="Gene3D" id="1.10.3420.10">
    <property type="entry name" value="putative ntp pyrophosphohydrolase like domain"/>
    <property type="match status" value="2"/>
</dbReference>
<gene>
    <name evidence="1" type="ORF">XSR1_100085</name>
</gene>
<dbReference type="AlphaFoldDB" id="W1IRI0"/>